<reference evidence="1 2" key="1">
    <citation type="submission" date="2013-11" db="EMBL/GenBank/DDBJ databases">
        <title>The Genome Sequence of Phytophthora parasitica CJ01A1.</title>
        <authorList>
            <consortium name="The Broad Institute Genomics Platform"/>
            <person name="Russ C."/>
            <person name="Tyler B."/>
            <person name="Panabieres F."/>
            <person name="Shan W."/>
            <person name="Tripathy S."/>
            <person name="Grunwald N."/>
            <person name="Machado M."/>
            <person name="Johnson C.S."/>
            <person name="Walker B."/>
            <person name="Young S.K."/>
            <person name="Zeng Q."/>
            <person name="Gargeya S."/>
            <person name="Fitzgerald M."/>
            <person name="Haas B."/>
            <person name="Abouelleil A."/>
            <person name="Allen A.W."/>
            <person name="Alvarado L."/>
            <person name="Arachchi H.M."/>
            <person name="Berlin A.M."/>
            <person name="Chapman S.B."/>
            <person name="Gainer-Dewar J."/>
            <person name="Goldberg J."/>
            <person name="Griggs A."/>
            <person name="Gujja S."/>
            <person name="Hansen M."/>
            <person name="Howarth C."/>
            <person name="Imamovic A."/>
            <person name="Ireland A."/>
            <person name="Larimer J."/>
            <person name="McCowan C."/>
            <person name="Murphy C."/>
            <person name="Pearson M."/>
            <person name="Poon T.W."/>
            <person name="Priest M."/>
            <person name="Roberts A."/>
            <person name="Saif S."/>
            <person name="Shea T."/>
            <person name="Sisk P."/>
            <person name="Sykes S."/>
            <person name="Wortman J."/>
            <person name="Nusbaum C."/>
            <person name="Birren B."/>
        </authorList>
    </citation>
    <scope>NUCLEOTIDE SEQUENCE [LARGE SCALE GENOMIC DNA]</scope>
    <source>
        <strain evidence="1 2">CJ01A1</strain>
    </source>
</reference>
<proteinExistence type="predicted"/>
<dbReference type="EMBL" id="ANIX01000267">
    <property type="protein sequence ID" value="ETP25833.1"/>
    <property type="molecule type" value="Genomic_DNA"/>
</dbReference>
<dbReference type="AlphaFoldDB" id="W2XTX5"/>
<comment type="caution">
    <text evidence="1">The sequence shown here is derived from an EMBL/GenBank/DDBJ whole genome shotgun (WGS) entry which is preliminary data.</text>
</comment>
<sequence>PDFEDWSKLIQLKSDRHIVDSTETQHQWDAWIMAVRGKTVTLLVYEYGAAITKASDLEAFKTTCVLRSETDRAGTTAEVCFQQIVDRLLQHWDSSFQATTVVWRM</sequence>
<name>W2XTX5_PHYNI</name>
<evidence type="ECO:0000313" key="2">
    <source>
        <dbReference type="Proteomes" id="UP000018958"/>
    </source>
</evidence>
<feature type="non-terminal residue" evidence="1">
    <location>
        <position position="1"/>
    </location>
</feature>
<gene>
    <name evidence="1" type="ORF">F441_01329</name>
</gene>
<dbReference type="Proteomes" id="UP000018958">
    <property type="component" value="Unassembled WGS sequence"/>
</dbReference>
<evidence type="ECO:0000313" key="1">
    <source>
        <dbReference type="EMBL" id="ETP25833.1"/>
    </source>
</evidence>
<protein>
    <submittedName>
        <fullName evidence="1">Uncharacterized protein</fullName>
    </submittedName>
</protein>
<organism evidence="1 2">
    <name type="scientific">Phytophthora nicotianae CJ01A1</name>
    <dbReference type="NCBI Taxonomy" id="1317063"/>
    <lineage>
        <taxon>Eukaryota</taxon>
        <taxon>Sar</taxon>
        <taxon>Stramenopiles</taxon>
        <taxon>Oomycota</taxon>
        <taxon>Peronosporomycetes</taxon>
        <taxon>Peronosporales</taxon>
        <taxon>Peronosporaceae</taxon>
        <taxon>Phytophthora</taxon>
    </lineage>
</organism>
<accession>W2XTX5</accession>